<name>A0A8J3RRA0_9ACTN</name>
<comment type="caution">
    <text evidence="1">The sequence shown here is derived from an EMBL/GenBank/DDBJ whole genome shotgun (WGS) entry which is preliminary data.</text>
</comment>
<protein>
    <submittedName>
        <fullName evidence="1">Uncharacterized protein</fullName>
    </submittedName>
</protein>
<evidence type="ECO:0000313" key="1">
    <source>
        <dbReference type="EMBL" id="GIH78204.1"/>
    </source>
</evidence>
<dbReference type="RefSeq" id="WP_203892735.1">
    <property type="nucleotide sequence ID" value="NZ_BOOH01000038.1"/>
</dbReference>
<dbReference type="EMBL" id="BOOH01000038">
    <property type="protein sequence ID" value="GIH78204.1"/>
    <property type="molecule type" value="Genomic_DNA"/>
</dbReference>
<dbReference type="AlphaFoldDB" id="A0A8J3RRA0"/>
<keyword evidence="2" id="KW-1185">Reference proteome</keyword>
<reference evidence="1 2" key="1">
    <citation type="submission" date="2021-01" db="EMBL/GenBank/DDBJ databases">
        <title>Whole genome shotgun sequence of Planobispora longispora NBRC 13918.</title>
        <authorList>
            <person name="Komaki H."/>
            <person name="Tamura T."/>
        </authorList>
    </citation>
    <scope>NUCLEOTIDE SEQUENCE [LARGE SCALE GENOMIC DNA]</scope>
    <source>
        <strain evidence="1 2">NBRC 13918</strain>
    </source>
</reference>
<accession>A0A8J3RRA0</accession>
<sequence length="52" mass="5127">MTTTDATDTAPCCSATTLQSCCEPADKGACCGTPADTSAQDAAPVPSSCGRR</sequence>
<proteinExistence type="predicted"/>
<evidence type="ECO:0000313" key="2">
    <source>
        <dbReference type="Proteomes" id="UP000616724"/>
    </source>
</evidence>
<organism evidence="1 2">
    <name type="scientific">Planobispora longispora</name>
    <dbReference type="NCBI Taxonomy" id="28887"/>
    <lineage>
        <taxon>Bacteria</taxon>
        <taxon>Bacillati</taxon>
        <taxon>Actinomycetota</taxon>
        <taxon>Actinomycetes</taxon>
        <taxon>Streptosporangiales</taxon>
        <taxon>Streptosporangiaceae</taxon>
        <taxon>Planobispora</taxon>
    </lineage>
</organism>
<dbReference type="Proteomes" id="UP000616724">
    <property type="component" value="Unassembled WGS sequence"/>
</dbReference>
<gene>
    <name evidence="1" type="ORF">Plo01_46330</name>
</gene>